<dbReference type="Proteomes" id="UP000235388">
    <property type="component" value="Unassembled WGS sequence"/>
</dbReference>
<feature type="compositionally biased region" description="Polar residues" evidence="1">
    <location>
        <begin position="981"/>
        <end position="993"/>
    </location>
</feature>
<keyword evidence="3" id="KW-1185">Reference proteome</keyword>
<evidence type="ECO:0000313" key="2">
    <source>
        <dbReference type="EMBL" id="PLW44100.1"/>
    </source>
</evidence>
<name>A0A2N5V266_9BASI</name>
<evidence type="ECO:0008006" key="4">
    <source>
        <dbReference type="Google" id="ProtNLM"/>
    </source>
</evidence>
<proteinExistence type="predicted"/>
<feature type="region of interest" description="Disordered" evidence="1">
    <location>
        <begin position="220"/>
        <end position="245"/>
    </location>
</feature>
<feature type="region of interest" description="Disordered" evidence="1">
    <location>
        <begin position="299"/>
        <end position="347"/>
    </location>
</feature>
<dbReference type="OrthoDB" id="2497985at2759"/>
<feature type="region of interest" description="Disordered" evidence="1">
    <location>
        <begin position="40"/>
        <end position="62"/>
    </location>
</feature>
<accession>A0A2N5V266</accession>
<comment type="caution">
    <text evidence="2">The sequence shown here is derived from an EMBL/GenBank/DDBJ whole genome shotgun (WGS) entry which is preliminary data.</text>
</comment>
<gene>
    <name evidence="2" type="ORF">PCANC_13809</name>
</gene>
<reference evidence="2 3" key="1">
    <citation type="submission" date="2017-11" db="EMBL/GenBank/DDBJ databases">
        <title>De novo assembly and phasing of dikaryotic genomes from two isolates of Puccinia coronata f. sp. avenae, the causal agent of oat crown rust.</title>
        <authorList>
            <person name="Miller M.E."/>
            <person name="Zhang Y."/>
            <person name="Omidvar V."/>
            <person name="Sperschneider J."/>
            <person name="Schwessinger B."/>
            <person name="Raley C."/>
            <person name="Palmer J.M."/>
            <person name="Garnica D."/>
            <person name="Upadhyaya N."/>
            <person name="Rathjen J."/>
            <person name="Taylor J.M."/>
            <person name="Park R.F."/>
            <person name="Dodds P.N."/>
            <person name="Hirsch C.D."/>
            <person name="Kianian S.F."/>
            <person name="Figueroa M."/>
        </authorList>
    </citation>
    <scope>NUCLEOTIDE SEQUENCE [LARGE SCALE GENOMIC DNA]</scope>
    <source>
        <strain evidence="2">12NC29</strain>
    </source>
</reference>
<sequence length="993" mass="111815">MADPESTFYAAECYGDTLSRYLLKRKPSTDSLRARLESIANPTASKHAKQNSTDSHHRSPRLVRISRKILKSKPRDVKEEEHEIKKITRDRVYWHRQQENARRVEQASSTYDQYNTQSTIPTVIQPTTTGFRTKHLALQQINAIKDQIQIIKQDLTHRYPELPSPKSDDWFRQDEELDRHSDLTRSSSSGLIQRKVKRIPVQSRALVERGVGSIQRKIKSIKRKASHSSTISPMEPNTTQSTSNLTHSIGSPDTTHLSQVAAALLSQQGSTHDSTDQPTYHLTGSITEMDETVDHDVNSPSSLISPATLHTTCSPTSTSNPRPGHHLSIVTQGLPHQSGTKRKHQDSVSYVPLRPYLDTATPVSPNYWPKDSSALPQWQSSAMVYLAEDKTGQIDQWVFSSSLIPQASDPTPRSRHSHRLSLDLPPRESSETQRQKSDNESLYHPAFSPTRFSFVGAAAKSSSSSSAFCSPFGSTVIQDPQYFVDKQKPSQIILATDVLIEQQGGLSFFGKENFNERFRSQPWQTVKTIRKYNRPGHLDAEYLPDASQVAVVPTPHSTDTFPLPTPEWYCLTEFSIDKQTKPVDANGWEYYDLFSRKWSANRHGCRTFIRRRRWVRVRGKLDSSAVPDPTHIDFPSPRVSPPDQPLCIEAPDTCDPADQDTQQAVIVIIRKQGAEQCITFNTLTVDGGHVLTMDLPGLPSLEVHWDDSALVTENPVFSSQIVADEVLRYFRVMAQQQVGRSVVLPNHQLIVESLKEQMAAINFQRIIKTTASLSDPQKIQLWRYWLESDASSPAPSVATKKPDYEDIWKVVDMHIQEVQDSFVFDVYRLQFMDMLVQLYSQRTCTPMAAGKLRRQRTAPRHKIQAAASRSTPAPGLVRAATVSTVSTPPPAALRPRPRPPTFLRPGHAPAFLDVTNVRLAYWNSLVRLVAHPRPHAPRPTFRFPSGSLIHPRLTAATLARQELLLRYLKSLNKRKRPASAKANQSSPTPLLVS</sequence>
<evidence type="ECO:0000313" key="3">
    <source>
        <dbReference type="Proteomes" id="UP000235388"/>
    </source>
</evidence>
<feature type="region of interest" description="Disordered" evidence="1">
    <location>
        <begin position="974"/>
        <end position="993"/>
    </location>
</feature>
<feature type="compositionally biased region" description="Polar residues" evidence="1">
    <location>
        <begin position="299"/>
        <end position="321"/>
    </location>
</feature>
<evidence type="ECO:0000256" key="1">
    <source>
        <dbReference type="SAM" id="MobiDB-lite"/>
    </source>
</evidence>
<protein>
    <recommendedName>
        <fullName evidence="4">Peroxin domain-containing protein</fullName>
    </recommendedName>
</protein>
<feature type="region of interest" description="Disordered" evidence="1">
    <location>
        <begin position="405"/>
        <end position="444"/>
    </location>
</feature>
<dbReference type="AlphaFoldDB" id="A0A2N5V266"/>
<feature type="compositionally biased region" description="Basic and acidic residues" evidence="1">
    <location>
        <begin position="425"/>
        <end position="441"/>
    </location>
</feature>
<feature type="compositionally biased region" description="Polar residues" evidence="1">
    <location>
        <begin position="230"/>
        <end position="245"/>
    </location>
</feature>
<organism evidence="2 3">
    <name type="scientific">Puccinia coronata f. sp. avenae</name>
    <dbReference type="NCBI Taxonomy" id="200324"/>
    <lineage>
        <taxon>Eukaryota</taxon>
        <taxon>Fungi</taxon>
        <taxon>Dikarya</taxon>
        <taxon>Basidiomycota</taxon>
        <taxon>Pucciniomycotina</taxon>
        <taxon>Pucciniomycetes</taxon>
        <taxon>Pucciniales</taxon>
        <taxon>Pucciniaceae</taxon>
        <taxon>Puccinia</taxon>
    </lineage>
</organism>
<dbReference type="EMBL" id="PGCJ01000140">
    <property type="protein sequence ID" value="PLW44100.1"/>
    <property type="molecule type" value="Genomic_DNA"/>
</dbReference>
<feature type="compositionally biased region" description="Polar residues" evidence="1">
    <location>
        <begin position="329"/>
        <end position="338"/>
    </location>
</feature>
<dbReference type="STRING" id="200324.A0A2N5V266"/>